<proteinExistence type="predicted"/>
<dbReference type="Proteomes" id="UP001229421">
    <property type="component" value="Unassembled WGS sequence"/>
</dbReference>
<keyword evidence="2" id="KW-1185">Reference proteome</keyword>
<accession>A0AAD8NK99</accession>
<dbReference type="AlphaFoldDB" id="A0AAD8NK99"/>
<reference evidence="1" key="1">
    <citation type="journal article" date="2023" name="bioRxiv">
        <title>Improved chromosome-level genome assembly for marigold (Tagetes erecta).</title>
        <authorList>
            <person name="Jiang F."/>
            <person name="Yuan L."/>
            <person name="Wang S."/>
            <person name="Wang H."/>
            <person name="Xu D."/>
            <person name="Wang A."/>
            <person name="Fan W."/>
        </authorList>
    </citation>
    <scope>NUCLEOTIDE SEQUENCE</scope>
    <source>
        <strain evidence="1">WSJ</strain>
        <tissue evidence="1">Leaf</tissue>
    </source>
</reference>
<evidence type="ECO:0000313" key="1">
    <source>
        <dbReference type="EMBL" id="KAK1411183.1"/>
    </source>
</evidence>
<name>A0AAD8NK99_TARER</name>
<evidence type="ECO:0000313" key="2">
    <source>
        <dbReference type="Proteomes" id="UP001229421"/>
    </source>
</evidence>
<dbReference type="EMBL" id="JAUHHV010000010">
    <property type="protein sequence ID" value="KAK1411183.1"/>
    <property type="molecule type" value="Genomic_DNA"/>
</dbReference>
<protein>
    <submittedName>
        <fullName evidence="1">Uncharacterized protein</fullName>
    </submittedName>
</protein>
<sequence length="141" mass="15627">MADDGTRVRQCATTVQERGSVSRVDVSHASRCSSYGFGGRLIDYPPVNVIYICMVAIGVAWPTSTETIIHGKLIVIGCVKVQVDEIVQWPRYALKIVNKETPSRGSPSNAFSDTSPTSCYHPQDYMMHHEDQHVEVVNSFP</sequence>
<comment type="caution">
    <text evidence="1">The sequence shown here is derived from an EMBL/GenBank/DDBJ whole genome shotgun (WGS) entry which is preliminary data.</text>
</comment>
<organism evidence="1 2">
    <name type="scientific">Tagetes erecta</name>
    <name type="common">African marigold</name>
    <dbReference type="NCBI Taxonomy" id="13708"/>
    <lineage>
        <taxon>Eukaryota</taxon>
        <taxon>Viridiplantae</taxon>
        <taxon>Streptophyta</taxon>
        <taxon>Embryophyta</taxon>
        <taxon>Tracheophyta</taxon>
        <taxon>Spermatophyta</taxon>
        <taxon>Magnoliopsida</taxon>
        <taxon>eudicotyledons</taxon>
        <taxon>Gunneridae</taxon>
        <taxon>Pentapetalae</taxon>
        <taxon>asterids</taxon>
        <taxon>campanulids</taxon>
        <taxon>Asterales</taxon>
        <taxon>Asteraceae</taxon>
        <taxon>Asteroideae</taxon>
        <taxon>Heliantheae alliance</taxon>
        <taxon>Tageteae</taxon>
        <taxon>Tagetes</taxon>
    </lineage>
</organism>
<gene>
    <name evidence="1" type="ORF">QVD17_37729</name>
</gene>